<evidence type="ECO:0000256" key="5">
    <source>
        <dbReference type="ARBA" id="ARBA00023136"/>
    </source>
</evidence>
<dbReference type="Proteomes" id="UP000789405">
    <property type="component" value="Unassembled WGS sequence"/>
</dbReference>
<evidence type="ECO:0000256" key="2">
    <source>
        <dbReference type="ARBA" id="ARBA00022448"/>
    </source>
</evidence>
<dbReference type="AlphaFoldDB" id="A0A9N8VF18"/>
<dbReference type="Gene3D" id="1.20.1250.20">
    <property type="entry name" value="MFS general substrate transporter like domains"/>
    <property type="match status" value="1"/>
</dbReference>
<name>A0A9N8VF18_9GLOM</name>
<keyword evidence="3 6" id="KW-0812">Transmembrane</keyword>
<evidence type="ECO:0000313" key="8">
    <source>
        <dbReference type="Proteomes" id="UP000789405"/>
    </source>
</evidence>
<sequence>MDIDDDHELLEIVVEQNYSINKERTPLPWSILFILGLILISEPINYSILLSFVKDFKITDDDKEIGKYAGFIFLYSPNFLLRVLEMAVQQSWQTFSSSAWITRKHTKFMLAEVTDKTNQKEAFSLPGLCWSFGLLGPAIGGHLSNPTIKYPVLFGNFPFLKTYPYFLPCTFAALIPFTGFIVGYFLLPETHFSNPEQKPLLHSNVELRSSNPDSLIRSILYIPSTTWICIISYVILGFYTVSFDEIYVIYSVTDIMSGGLGFSDIKLSLTLNSVGILNLIANFVIYSLATNKENLEKVYKLGRFLYIPAYLLFPLINRLAITLSPSDNGVLIFTIFALAIK</sequence>
<dbReference type="PANTHER" id="PTHR23504">
    <property type="entry name" value="MAJOR FACILITATOR SUPERFAMILY DOMAIN-CONTAINING PROTEIN 10"/>
    <property type="match status" value="1"/>
</dbReference>
<accession>A0A9N8VF18</accession>
<dbReference type="EMBL" id="CAJVPY010000078">
    <property type="protein sequence ID" value="CAG8448537.1"/>
    <property type="molecule type" value="Genomic_DNA"/>
</dbReference>
<feature type="transmembrane region" description="Helical" evidence="6">
    <location>
        <begin position="29"/>
        <end position="53"/>
    </location>
</feature>
<protein>
    <submittedName>
        <fullName evidence="7">19299_t:CDS:1</fullName>
    </submittedName>
</protein>
<comment type="subcellular location">
    <subcellularLocation>
        <location evidence="1">Membrane</location>
        <topology evidence="1">Multi-pass membrane protein</topology>
    </subcellularLocation>
</comment>
<proteinExistence type="predicted"/>
<evidence type="ECO:0000256" key="1">
    <source>
        <dbReference type="ARBA" id="ARBA00004141"/>
    </source>
</evidence>
<keyword evidence="5 6" id="KW-0472">Membrane</keyword>
<feature type="transmembrane region" description="Helical" evidence="6">
    <location>
        <begin position="301"/>
        <end position="321"/>
    </location>
</feature>
<comment type="caution">
    <text evidence="7">The sequence shown here is derived from an EMBL/GenBank/DDBJ whole genome shotgun (WGS) entry which is preliminary data.</text>
</comment>
<evidence type="ECO:0000256" key="3">
    <source>
        <dbReference type="ARBA" id="ARBA00022692"/>
    </source>
</evidence>
<feature type="transmembrane region" description="Helical" evidence="6">
    <location>
        <begin position="218"/>
        <end position="241"/>
    </location>
</feature>
<gene>
    <name evidence="7" type="ORF">DERYTH_LOCUS372</name>
</gene>
<organism evidence="7 8">
    <name type="scientific">Dentiscutata erythropus</name>
    <dbReference type="NCBI Taxonomy" id="1348616"/>
    <lineage>
        <taxon>Eukaryota</taxon>
        <taxon>Fungi</taxon>
        <taxon>Fungi incertae sedis</taxon>
        <taxon>Mucoromycota</taxon>
        <taxon>Glomeromycotina</taxon>
        <taxon>Glomeromycetes</taxon>
        <taxon>Diversisporales</taxon>
        <taxon>Gigasporaceae</taxon>
        <taxon>Dentiscutata</taxon>
    </lineage>
</organism>
<evidence type="ECO:0000256" key="4">
    <source>
        <dbReference type="ARBA" id="ARBA00022989"/>
    </source>
</evidence>
<keyword evidence="4 6" id="KW-1133">Transmembrane helix</keyword>
<dbReference type="GO" id="GO:0016020">
    <property type="term" value="C:membrane"/>
    <property type="evidence" value="ECO:0007669"/>
    <property type="project" value="UniProtKB-SubCell"/>
</dbReference>
<feature type="transmembrane region" description="Helical" evidence="6">
    <location>
        <begin position="165"/>
        <end position="187"/>
    </location>
</feature>
<dbReference type="OrthoDB" id="419616at2759"/>
<dbReference type="PANTHER" id="PTHR23504:SF15">
    <property type="entry name" value="MAJOR FACILITATOR SUPERFAMILY (MFS) PROFILE DOMAIN-CONTAINING PROTEIN"/>
    <property type="match status" value="1"/>
</dbReference>
<keyword evidence="2" id="KW-0813">Transport</keyword>
<dbReference type="SUPFAM" id="SSF103473">
    <property type="entry name" value="MFS general substrate transporter"/>
    <property type="match status" value="1"/>
</dbReference>
<dbReference type="InterPro" id="IPR036259">
    <property type="entry name" value="MFS_trans_sf"/>
</dbReference>
<feature type="transmembrane region" description="Helical" evidence="6">
    <location>
        <begin position="269"/>
        <end position="289"/>
    </location>
</feature>
<keyword evidence="8" id="KW-1185">Reference proteome</keyword>
<evidence type="ECO:0000256" key="6">
    <source>
        <dbReference type="SAM" id="Phobius"/>
    </source>
</evidence>
<evidence type="ECO:0000313" key="7">
    <source>
        <dbReference type="EMBL" id="CAG8448537.1"/>
    </source>
</evidence>
<reference evidence="7" key="1">
    <citation type="submission" date="2021-06" db="EMBL/GenBank/DDBJ databases">
        <authorList>
            <person name="Kallberg Y."/>
            <person name="Tangrot J."/>
            <person name="Rosling A."/>
        </authorList>
    </citation>
    <scope>NUCLEOTIDE SEQUENCE</scope>
    <source>
        <strain evidence="7">MA453B</strain>
    </source>
</reference>